<organism evidence="5 6">
    <name type="scientific">Segatella sinensis</name>
    <dbReference type="NCBI Taxonomy" id="3085167"/>
    <lineage>
        <taxon>Bacteria</taxon>
        <taxon>Pseudomonadati</taxon>
        <taxon>Bacteroidota</taxon>
        <taxon>Bacteroidia</taxon>
        <taxon>Bacteroidales</taxon>
        <taxon>Prevotellaceae</taxon>
        <taxon>Segatella</taxon>
    </lineage>
</organism>
<comment type="caution">
    <text evidence="5">The sequence shown here is derived from an EMBL/GenBank/DDBJ whole genome shotgun (WGS) entry which is preliminary data.</text>
</comment>
<feature type="region of interest" description="Disordered" evidence="1">
    <location>
        <begin position="1456"/>
        <end position="1490"/>
    </location>
</feature>
<dbReference type="InterPro" id="IPR041459">
    <property type="entry name" value="MPTase-PolyVal"/>
</dbReference>
<feature type="compositionally biased region" description="Basic and acidic residues" evidence="1">
    <location>
        <begin position="1473"/>
        <end position="1484"/>
    </location>
</feature>
<feature type="domain" description="Polyvalent protein metallopeptidase" evidence="4">
    <location>
        <begin position="203"/>
        <end position="324"/>
    </location>
</feature>
<protein>
    <submittedName>
        <fullName evidence="5">Zincin-like metallopeptidase domain-containing protein</fullName>
    </submittedName>
</protein>
<dbReference type="RefSeq" id="WP_349225674.1">
    <property type="nucleotide sequence ID" value="NZ_JBBNFG020000004.1"/>
</dbReference>
<dbReference type="InterPro" id="IPR007695">
    <property type="entry name" value="DNA_mismatch_repair_MutS-lik_N"/>
</dbReference>
<proteinExistence type="predicted"/>
<accession>A0ABV1FW55</accession>
<reference evidence="5 6" key="1">
    <citation type="submission" date="2024-04" db="EMBL/GenBank/DDBJ databases">
        <title>Human intestinal bacterial collection.</title>
        <authorList>
            <person name="Pauvert C."/>
            <person name="Hitch T.C.A."/>
            <person name="Clavel T."/>
        </authorList>
    </citation>
    <scope>NUCLEOTIDE SEQUENCE [LARGE SCALE GENOMIC DNA]</scope>
    <source>
        <strain evidence="5 6">CLA-AA-H174</strain>
    </source>
</reference>
<feature type="domain" description="N-terminal" evidence="3">
    <location>
        <begin position="22"/>
        <end position="149"/>
    </location>
</feature>
<evidence type="ECO:0000259" key="2">
    <source>
        <dbReference type="Pfam" id="PF01624"/>
    </source>
</evidence>
<feature type="compositionally biased region" description="Basic and acidic residues" evidence="1">
    <location>
        <begin position="713"/>
        <end position="722"/>
    </location>
</feature>
<dbReference type="EMBL" id="JBBNGE010000008">
    <property type="protein sequence ID" value="MEQ2507397.1"/>
    <property type="molecule type" value="Genomic_DNA"/>
</dbReference>
<dbReference type="InterPro" id="IPR016151">
    <property type="entry name" value="DNA_mismatch_repair_MutS_N"/>
</dbReference>
<dbReference type="Pfam" id="PF01624">
    <property type="entry name" value="MutS_I"/>
    <property type="match status" value="1"/>
</dbReference>
<feature type="region of interest" description="Disordered" evidence="1">
    <location>
        <begin position="713"/>
        <end position="745"/>
    </location>
</feature>
<name>A0ABV1FW55_9BACT</name>
<feature type="domain" description="N-terminal" evidence="3">
    <location>
        <begin position="748"/>
        <end position="852"/>
    </location>
</feature>
<keyword evidence="6" id="KW-1185">Reference proteome</keyword>
<feature type="region of interest" description="Disordered" evidence="1">
    <location>
        <begin position="606"/>
        <end position="632"/>
    </location>
</feature>
<gene>
    <name evidence="5" type="ORF">AAAT87_03760</name>
</gene>
<feature type="domain" description="DNA mismatch repair protein MutS-like N-terminal" evidence="2">
    <location>
        <begin position="914"/>
        <end position="1004"/>
    </location>
</feature>
<evidence type="ECO:0000313" key="5">
    <source>
        <dbReference type="EMBL" id="MEQ2507397.1"/>
    </source>
</evidence>
<dbReference type="InterPro" id="IPR013610">
    <property type="entry name" value="ArdC_N"/>
</dbReference>
<evidence type="ECO:0000256" key="1">
    <source>
        <dbReference type="SAM" id="MobiDB-lite"/>
    </source>
</evidence>
<evidence type="ECO:0000259" key="4">
    <source>
        <dbReference type="Pfam" id="PF18818"/>
    </source>
</evidence>
<evidence type="ECO:0000259" key="3">
    <source>
        <dbReference type="Pfam" id="PF08401"/>
    </source>
</evidence>
<sequence length="1490" mass="169351">MDFEELNKAAPQGNEPTRIDRALERFANMMIERLEASKEKNWEQGWTSGTTLMGLPQNIKGWTYVGGNAFLLQMHTMTKGYHVPVYMTAKQARENGALIKKGEPSVPVFKWGLNVKDENGKRLSEEKFLLLSKDEQEKCQVRPYLKVYNEWNIDQTTLEEVNKKKYDAILSRFNIIPLKDDVGMYKNAPLDRMFEKQEWLCPIQVNLETPGASYNKSHDFIKVPKKAQFNIHEDIEEIFKDGQEFYSSALHEMAHSTGHPSRLDRLPQASFGSEEYAKEELVAETTAFVIGNALGFSSRISENNAAYVDSWIKTLREQPKFIVTIMSDVNKASRMILEEIDKQKIALGEKALLEGNLDGIDEQIKNDKQLEEMKQQKEQNVETPDNSKEKSLSSAEAYFSSLIKNITSDTESEHTVLAVESIPELRAYFQDNEVLGSWIDDVSDEKLLSLGANLLPKLHAHGEVNETIKQNGNMNDSDESKGMKDDSQKRDYYFSYQYLQSTDSTDEFDRLTKLEKWEDLLVLAEQYDQGDSLLQKDTFKNAARQHGDDLLVENDHYAIVYNNTVGGTYELLRRVSEQDIQLSIERYGLESDASQDVKNIANTMESQEVEQPIRNGKVDAQQSLSAETKKEEEAFLDADVKSQMEAELDAIDQNFPEDHPNPHEDSDITTDVAGKAEQIAATGVPMHEAEKEAKAIIDDEKHSNYHEEKSHMIKQEEEKKQQEMTSIANENAAKKEKKSEAHPASHADLLLAALERAKNHDGVWMNEKGKENAAFLDSFKPITAFNNIMMNLQSDLEGFKTNLYSSYNKAKENDMPVMRGQTSLPFNWTKWEYQNVADHTDTISREEYNSLPEMEKTNYAIHANRQRHHVYNIDQTILSSSDAQRYSSLIKEKGPQIENFVSKLGTSSEQQTLQYVRLHEVKNPETVIMVKKDNFYEVFGEKAKVVSPIIGIASTEKDIAGEKVAHLSFPSYALDTVLPKVIRAGNRVAICDTVHEPKLGKQVIPATSILSKAYQTAENVAKSSGIKYERVMVLQDAKFDNKANTLTISRMSKKDGNEHVNAIMKANDIYRAVVATTGVESRLDRSGRNNFLPDDDAKHEMLVRELTAGVMMARQGLPATFSQDSQKLIPYWERELRENRNLMGIIERDVNLALETIDNLAEKRKVNYEAIRGQLPSKDVLSSGKDYSISADLNRLPSMESKEMVVVLDRKQKTADIILPAGASLLVNNEVPGMNKTRIGIALKKEGVKMVSFYNAGGSLALKEPNSYYKDKEVTVSKLKQFTLLPLQTLDVASLAQEKKETKIEKFQAIQDSEGKYAFFIKPENEKSFSIYPMKEHLNAYFNVMGKDNKLQMHKALAQKYYDMAYRYPDAKQQLIMPNTDGIDMSRLEKVRICADKNDPKTKVVIATVDGERMQKPISKQQWYNLWLADDMDAYKRAVAAITFIPRINQSVQASLQPAQEREARTAAPQETPQKEEVQQEAKTHRGFHR</sequence>
<dbReference type="SUPFAM" id="SSF55271">
    <property type="entry name" value="DNA repair protein MutS, domain I"/>
    <property type="match status" value="1"/>
</dbReference>
<dbReference type="Proteomes" id="UP001465717">
    <property type="component" value="Unassembled WGS sequence"/>
</dbReference>
<dbReference type="Pfam" id="PF08401">
    <property type="entry name" value="ArdcN"/>
    <property type="match status" value="2"/>
</dbReference>
<feature type="compositionally biased region" description="Basic and acidic residues" evidence="1">
    <location>
        <begin position="732"/>
        <end position="745"/>
    </location>
</feature>
<evidence type="ECO:0000313" key="6">
    <source>
        <dbReference type="Proteomes" id="UP001465717"/>
    </source>
</evidence>
<dbReference type="Pfam" id="PF18818">
    <property type="entry name" value="MPTase-PolyVal"/>
    <property type="match status" value="1"/>
</dbReference>
<feature type="region of interest" description="Disordered" evidence="1">
    <location>
        <begin position="371"/>
        <end position="391"/>
    </location>
</feature>
<dbReference type="Gene3D" id="3.40.1170.10">
    <property type="entry name" value="DNA repair protein MutS, domain I"/>
    <property type="match status" value="1"/>
</dbReference>